<evidence type="ECO:0000313" key="3">
    <source>
        <dbReference type="Proteomes" id="UP001432027"/>
    </source>
</evidence>
<dbReference type="EMBL" id="BTSX01000002">
    <property type="protein sequence ID" value="GMS85807.1"/>
    <property type="molecule type" value="Genomic_DNA"/>
</dbReference>
<sequence length="85" mass="9416">RVIVTRSQTDNVFLALGEHELFRGSHGMTSIFQFSDCVLIDALIEILPTQISHSSSPENLNYSSLTANDRDVESTTSEIVYEDGP</sequence>
<comment type="caution">
    <text evidence="2">The sequence shown here is derived from an EMBL/GenBank/DDBJ whole genome shotgun (WGS) entry which is preliminary data.</text>
</comment>
<accession>A0AAV5SSP4</accession>
<proteinExistence type="predicted"/>
<feature type="non-terminal residue" evidence="2">
    <location>
        <position position="1"/>
    </location>
</feature>
<keyword evidence="3" id="KW-1185">Reference proteome</keyword>
<feature type="compositionally biased region" description="Polar residues" evidence="1">
    <location>
        <begin position="53"/>
        <end position="67"/>
    </location>
</feature>
<evidence type="ECO:0000313" key="2">
    <source>
        <dbReference type="EMBL" id="GMS85807.1"/>
    </source>
</evidence>
<organism evidence="2 3">
    <name type="scientific">Pristionchus entomophagus</name>
    <dbReference type="NCBI Taxonomy" id="358040"/>
    <lineage>
        <taxon>Eukaryota</taxon>
        <taxon>Metazoa</taxon>
        <taxon>Ecdysozoa</taxon>
        <taxon>Nematoda</taxon>
        <taxon>Chromadorea</taxon>
        <taxon>Rhabditida</taxon>
        <taxon>Rhabditina</taxon>
        <taxon>Diplogasteromorpha</taxon>
        <taxon>Diplogasteroidea</taxon>
        <taxon>Neodiplogasteridae</taxon>
        <taxon>Pristionchus</taxon>
    </lineage>
</organism>
<evidence type="ECO:0000256" key="1">
    <source>
        <dbReference type="SAM" id="MobiDB-lite"/>
    </source>
</evidence>
<feature type="region of interest" description="Disordered" evidence="1">
    <location>
        <begin position="53"/>
        <end position="85"/>
    </location>
</feature>
<dbReference type="AlphaFoldDB" id="A0AAV5SSP4"/>
<feature type="non-terminal residue" evidence="2">
    <location>
        <position position="85"/>
    </location>
</feature>
<dbReference type="Proteomes" id="UP001432027">
    <property type="component" value="Unassembled WGS sequence"/>
</dbReference>
<gene>
    <name evidence="2" type="ORF">PENTCL1PPCAC_7982</name>
</gene>
<protein>
    <submittedName>
        <fullName evidence="2">Uncharacterized protein</fullName>
    </submittedName>
</protein>
<reference evidence="2" key="1">
    <citation type="submission" date="2023-10" db="EMBL/GenBank/DDBJ databases">
        <title>Genome assembly of Pristionchus species.</title>
        <authorList>
            <person name="Yoshida K."/>
            <person name="Sommer R.J."/>
        </authorList>
    </citation>
    <scope>NUCLEOTIDE SEQUENCE</scope>
    <source>
        <strain evidence="2">RS0144</strain>
    </source>
</reference>
<name>A0AAV5SSP4_9BILA</name>